<feature type="compositionally biased region" description="Polar residues" evidence="5">
    <location>
        <begin position="762"/>
        <end position="775"/>
    </location>
</feature>
<feature type="region of interest" description="Disordered" evidence="5">
    <location>
        <begin position="692"/>
        <end position="775"/>
    </location>
</feature>
<dbReference type="Proteomes" id="UP000255066">
    <property type="component" value="Unassembled WGS sequence"/>
</dbReference>
<protein>
    <submittedName>
        <fullName evidence="7">UvrD/REP helicase</fullName>
    </submittedName>
</protein>
<accession>A0A378I6F1</accession>
<keyword evidence="1" id="KW-0547">Nucleotide-binding</keyword>
<dbReference type="Pfam" id="PF00580">
    <property type="entry name" value="UvrD-helicase"/>
    <property type="match status" value="1"/>
</dbReference>
<evidence type="ECO:0000256" key="3">
    <source>
        <dbReference type="ARBA" id="ARBA00022806"/>
    </source>
</evidence>
<dbReference type="Gene3D" id="1.25.40.20">
    <property type="entry name" value="Ankyrin repeat-containing domain"/>
    <property type="match status" value="1"/>
</dbReference>
<dbReference type="EMBL" id="UGNW01000001">
    <property type="protein sequence ID" value="STX30326.1"/>
    <property type="molecule type" value="Genomic_DNA"/>
</dbReference>
<dbReference type="GO" id="GO:0003677">
    <property type="term" value="F:DNA binding"/>
    <property type="evidence" value="ECO:0007669"/>
    <property type="project" value="InterPro"/>
</dbReference>
<dbReference type="PANTHER" id="PTHR11070:SF45">
    <property type="entry name" value="DNA 3'-5' HELICASE"/>
    <property type="match status" value="1"/>
</dbReference>
<evidence type="ECO:0000256" key="5">
    <source>
        <dbReference type="SAM" id="MobiDB-lite"/>
    </source>
</evidence>
<dbReference type="GO" id="GO:0005829">
    <property type="term" value="C:cytosol"/>
    <property type="evidence" value="ECO:0007669"/>
    <property type="project" value="TreeGrafter"/>
</dbReference>
<keyword evidence="2" id="KW-0378">Hydrolase</keyword>
<keyword evidence="4" id="KW-0067">ATP-binding</keyword>
<evidence type="ECO:0000313" key="7">
    <source>
        <dbReference type="EMBL" id="STX30326.1"/>
    </source>
</evidence>
<sequence length="1482" mass="167328">MPKKKTAPSSRWDRVFIDRAVLEGYGRGPEPVYKLADAMLSGESVSYEEFSDKDNLGSARLSGADRALIVNFGRTAMIAGIAEHHAYAQSPLYHLRDGVAKYRAKYGASIEKRIAEAIAEEEAAAAREAAGERAAAVHRVTPLSCYNQNFIRLNSEQAKVLQVNLPALVSGPPGSGKSCVAISLIQQVLSRLSQEPDARILYVTQSPELIEAMEKIWAEISLPEALKRRVEFKTYETVAREQQSAYFVGKTPAKEADFEQWLKGYLDAKKTALKPAAAAAGTRGKKNRPSEAELELNHYFEERNELYQEFRLLSGYRESADDYLKLGEDAGLYPPASRRWILEAYDSYLNYLKDNHKYSLDFLPVNEQGKYDFVLGDEAQDLSDLQLRFLMQLAKDGQVCFCMDTHQSLFDCKSKRPFLLGMKGMNHIELPHAYRCPENVVHFANKVISIKNTVVGGAADKWEKPEIKMSAEQKNKGIVHWLEQTPEELDKLKKLARQSNFAVITLPEYIDEARRKYGEGVLIFTPEQIKGLEYENVVLYRMLDNAHCRDASRKLGQIGPDGKVPVHRSRRGCSDERFGPALNKFFTSSTRATGALIIDQDEGHPLTWLCKALKEGINTPKSAFLRELLSEQTAEEQLAGWELEVCRLYREGKKEWSQHAFHRWIEGKLPYADYESFLLAHELIKKEMPLAEEKQEKEATPEIEPPAGEATEPQAALPEPAKEEAAGSRRNRKKKAKRKASQSAQKAQLSITASLSLKPPQTMDQTSPFPSSNALVRSPATFFANRGVKRNLGLPGTVADLEASLNTVKLSKIATSGELVKTCDAIIAQGTDLEKKWAEIQKEKEQAKTALLPGDLKVQRFLNELFNNFSKQYLDKIFKRVPPYKPETILKWFVLTENQGYDCFLSRLKFDKGNLKPNEDKWLALQHYEGLNSYFSLQELTRTEPASGKTYFEILCRKQCGLNFLNSIWASMSIPETVHSGALAQLWTTFYAASSTNAWDDLDDKENLLIYLINYPGGLAVFETLFSSSLFATLRWMDKEKNTLLHWAVSDQRKDLVKSIMRARAAALGGGYLKPEFDVLGIKNSQNLTAFELAKKNNSSKIIDALNPSNYEKSSGTNTPPFHDEEYITVAIQEIAKTRGSIQIPAIKKIVNETNALRHDQKVCRDKLSLNPRNKELRKKLKLVETVIDERMSQHNELEREIRVNALFQLTKANLGSKAMYEQLDLLVVGTPPDLLFTCLTASITPKLPPLLYCLFTTSLWSDDREGPWGSFLKYMEDNPVLVNFNFSLKQLFKVDKNSVKSRFETLVRSREGLVFLHAIFKMLSISDTVGEELHAGIITHLYPDITARPWGDLSEADTLLIYLINRSEGREILAKFPPNMFFNMIAQQDAQWNSFLHWAVISQRADLISMVLKLEQRLSDKTALPRYLGLKNEAGQTALDIAKENNFKLGIDLLSVKANEISKHKAAETSFENLPVSVNPF</sequence>
<dbReference type="GO" id="GO:0000725">
    <property type="term" value="P:recombinational repair"/>
    <property type="evidence" value="ECO:0007669"/>
    <property type="project" value="TreeGrafter"/>
</dbReference>
<gene>
    <name evidence="7" type="ORF">NCTC12437_00079</name>
</gene>
<keyword evidence="3 7" id="KW-0347">Helicase</keyword>
<evidence type="ECO:0000313" key="8">
    <source>
        <dbReference type="Proteomes" id="UP000255066"/>
    </source>
</evidence>
<dbReference type="SUPFAM" id="SSF52540">
    <property type="entry name" value="P-loop containing nucleoside triphosphate hydrolases"/>
    <property type="match status" value="1"/>
</dbReference>
<proteinExistence type="predicted"/>
<reference evidence="7 8" key="1">
    <citation type="submission" date="2018-06" db="EMBL/GenBank/DDBJ databases">
        <authorList>
            <consortium name="Pathogen Informatics"/>
            <person name="Doyle S."/>
        </authorList>
    </citation>
    <scope>NUCLEOTIDE SEQUENCE [LARGE SCALE GENOMIC DNA]</scope>
    <source>
        <strain evidence="7 8">NCTC12437</strain>
    </source>
</reference>
<feature type="domain" description="UvrD-like helicase ATP-binding" evidence="6">
    <location>
        <begin position="154"/>
        <end position="411"/>
    </location>
</feature>
<dbReference type="InterPro" id="IPR014016">
    <property type="entry name" value="UvrD-like_ATP-bd"/>
</dbReference>
<dbReference type="InterPro" id="IPR000212">
    <property type="entry name" value="DNA_helicase_UvrD/REP"/>
</dbReference>
<dbReference type="STRING" id="28083.Lbir_1849"/>
<dbReference type="GO" id="GO:0043138">
    <property type="term" value="F:3'-5' DNA helicase activity"/>
    <property type="evidence" value="ECO:0007669"/>
    <property type="project" value="TreeGrafter"/>
</dbReference>
<organism evidence="7 8">
    <name type="scientific">Legionella birminghamensis</name>
    <dbReference type="NCBI Taxonomy" id="28083"/>
    <lineage>
        <taxon>Bacteria</taxon>
        <taxon>Pseudomonadati</taxon>
        <taxon>Pseudomonadota</taxon>
        <taxon>Gammaproteobacteria</taxon>
        <taxon>Legionellales</taxon>
        <taxon>Legionellaceae</taxon>
        <taxon>Legionella</taxon>
    </lineage>
</organism>
<dbReference type="GO" id="GO:0005524">
    <property type="term" value="F:ATP binding"/>
    <property type="evidence" value="ECO:0007669"/>
    <property type="project" value="UniProtKB-KW"/>
</dbReference>
<dbReference type="SUPFAM" id="SSF48403">
    <property type="entry name" value="Ankyrin repeat"/>
    <property type="match status" value="1"/>
</dbReference>
<dbReference type="Gene3D" id="3.40.50.300">
    <property type="entry name" value="P-loop containing nucleotide triphosphate hydrolases"/>
    <property type="match status" value="2"/>
</dbReference>
<dbReference type="RefSeq" id="WP_115316876.1">
    <property type="nucleotide sequence ID" value="NZ_UGNW01000001.1"/>
</dbReference>
<evidence type="ECO:0000259" key="6">
    <source>
        <dbReference type="Pfam" id="PF00580"/>
    </source>
</evidence>
<dbReference type="InterPro" id="IPR027417">
    <property type="entry name" value="P-loop_NTPase"/>
</dbReference>
<name>A0A378I6F1_9GAMM</name>
<feature type="compositionally biased region" description="Basic residues" evidence="5">
    <location>
        <begin position="729"/>
        <end position="740"/>
    </location>
</feature>
<evidence type="ECO:0000256" key="4">
    <source>
        <dbReference type="ARBA" id="ARBA00022840"/>
    </source>
</evidence>
<dbReference type="InterPro" id="IPR036770">
    <property type="entry name" value="Ankyrin_rpt-contain_sf"/>
</dbReference>
<evidence type="ECO:0000256" key="2">
    <source>
        <dbReference type="ARBA" id="ARBA00022801"/>
    </source>
</evidence>
<dbReference type="GO" id="GO:0016787">
    <property type="term" value="F:hydrolase activity"/>
    <property type="evidence" value="ECO:0007669"/>
    <property type="project" value="UniProtKB-KW"/>
</dbReference>
<dbReference type="PANTHER" id="PTHR11070">
    <property type="entry name" value="UVRD / RECB / PCRA DNA HELICASE FAMILY MEMBER"/>
    <property type="match status" value="1"/>
</dbReference>
<evidence type="ECO:0000256" key="1">
    <source>
        <dbReference type="ARBA" id="ARBA00022741"/>
    </source>
</evidence>